<protein>
    <submittedName>
        <fullName evidence="2">Uncharacterized protein</fullName>
    </submittedName>
</protein>
<dbReference type="RefSeq" id="WP_317635269.1">
    <property type="nucleotide sequence ID" value="NZ_AP026802.1"/>
</dbReference>
<feature type="transmembrane region" description="Helical" evidence="1">
    <location>
        <begin position="37"/>
        <end position="53"/>
    </location>
</feature>
<dbReference type="EMBL" id="AP026802">
    <property type="protein sequence ID" value="BDR59478.1"/>
    <property type="molecule type" value="Genomic_DNA"/>
</dbReference>
<feature type="transmembrane region" description="Helical" evidence="1">
    <location>
        <begin position="160"/>
        <end position="184"/>
    </location>
</feature>
<name>A0AAU9DZ19_9LACO</name>
<sequence length="273" mass="31001">MKSKNKSLEFTIAAWLILGIGAPLVRQFGQKILPEEYLSLVTNLIVLLIAIYLNSKFFKVPIRWQNRHNFKSQLITCLPALIFILLLVDIWHWQLGSLFFVNLLNLFLSAVSNIFIIYGLILTLVEQANPDKPYRAVVVSTIAFGLTNIYILSISYGSGVFLMSVIEKIILSMAFSVLLATVYLKTHHLNLVIALQMMYLAPRILNELSVPLTSNTFTLAYLIIAIFYFIFLTQVVNSATDFITLKIVMNSAVLLICLFVSYQQFKPKKMPPK</sequence>
<evidence type="ECO:0000256" key="1">
    <source>
        <dbReference type="SAM" id="Phobius"/>
    </source>
</evidence>
<gene>
    <name evidence="2" type="ORF">XA3_19190</name>
</gene>
<evidence type="ECO:0000313" key="2">
    <source>
        <dbReference type="EMBL" id="BDR59478.1"/>
    </source>
</evidence>
<dbReference type="Proteomes" id="UP001321861">
    <property type="component" value="Chromosome"/>
</dbReference>
<keyword evidence="1" id="KW-0472">Membrane</keyword>
<keyword evidence="1" id="KW-1133">Transmembrane helix</keyword>
<organism evidence="2 3">
    <name type="scientific">Xylocopilactobacillus apicola</name>
    <dbReference type="NCBI Taxonomy" id="2932184"/>
    <lineage>
        <taxon>Bacteria</taxon>
        <taxon>Bacillati</taxon>
        <taxon>Bacillota</taxon>
        <taxon>Bacilli</taxon>
        <taxon>Lactobacillales</taxon>
        <taxon>Lactobacillaceae</taxon>
        <taxon>Xylocopilactobacillus</taxon>
    </lineage>
</organism>
<feature type="transmembrane region" description="Helical" evidence="1">
    <location>
        <begin position="205"/>
        <end position="231"/>
    </location>
</feature>
<feature type="transmembrane region" description="Helical" evidence="1">
    <location>
        <begin position="136"/>
        <end position="154"/>
    </location>
</feature>
<feature type="transmembrane region" description="Helical" evidence="1">
    <location>
        <begin position="74"/>
        <end position="93"/>
    </location>
</feature>
<keyword evidence="3" id="KW-1185">Reference proteome</keyword>
<evidence type="ECO:0000313" key="3">
    <source>
        <dbReference type="Proteomes" id="UP001321861"/>
    </source>
</evidence>
<dbReference type="AlphaFoldDB" id="A0AAU9DZ19"/>
<feature type="transmembrane region" description="Helical" evidence="1">
    <location>
        <begin position="243"/>
        <end position="262"/>
    </location>
</feature>
<feature type="transmembrane region" description="Helical" evidence="1">
    <location>
        <begin position="99"/>
        <end position="124"/>
    </location>
</feature>
<accession>A0AAU9DZ19</accession>
<proteinExistence type="predicted"/>
<keyword evidence="1" id="KW-0812">Transmembrane</keyword>
<dbReference type="KEGG" id="xap:XA3_19190"/>
<reference evidence="2 3" key="1">
    <citation type="journal article" date="2023" name="Microbiol. Spectr.">
        <title>Symbiosis of Carpenter Bees with Uncharacterized Lactic Acid Bacteria Showing NAD Auxotrophy.</title>
        <authorList>
            <person name="Kawasaki S."/>
            <person name="Ozawa K."/>
            <person name="Mori T."/>
            <person name="Yamamoto A."/>
            <person name="Ito M."/>
            <person name="Ohkuma M."/>
            <person name="Sakamoto M."/>
            <person name="Matsutani M."/>
        </authorList>
    </citation>
    <scope>NUCLEOTIDE SEQUENCE [LARGE SCALE GENOMIC DNA]</scope>
    <source>
        <strain evidence="2 3">XA3</strain>
    </source>
</reference>